<dbReference type="EMBL" id="PZAO01000007">
    <property type="protein sequence ID" value="PTG70312.1"/>
    <property type="molecule type" value="Genomic_DNA"/>
</dbReference>
<evidence type="ECO:0000256" key="1">
    <source>
        <dbReference type="SAM" id="SignalP"/>
    </source>
</evidence>
<keyword evidence="6" id="KW-1185">Reference proteome</keyword>
<dbReference type="Proteomes" id="UP000242008">
    <property type="component" value="Unassembled WGS sequence"/>
</dbReference>
<dbReference type="CDD" id="cd06583">
    <property type="entry name" value="PGRP"/>
    <property type="match status" value="1"/>
</dbReference>
<gene>
    <name evidence="4" type="ORF">BU638_04615</name>
    <name evidence="3" type="ORF">BU653_06200</name>
    <name evidence="5" type="ORF">BU676_04315</name>
</gene>
<dbReference type="Pfam" id="PF01510">
    <property type="entry name" value="Amidase_2"/>
    <property type="match status" value="1"/>
</dbReference>
<evidence type="ECO:0000259" key="2">
    <source>
        <dbReference type="SMART" id="SM00644"/>
    </source>
</evidence>
<accession>A0AAE5T1Q1</accession>
<keyword evidence="1" id="KW-0732">Signal</keyword>
<evidence type="ECO:0000313" key="6">
    <source>
        <dbReference type="Proteomes" id="UP000242008"/>
    </source>
</evidence>
<sequence length="253" mass="29207">MSKICRFFSVMVTLLLMLMIGSPWVHAQMKTPDTSSLNSSITQASSSQQPHPFPFPPVIYPNVNKYLIENHIPPAHTVKDRRMNTLPKLSYKEGTYKGIIIHEVGEDNRTLPQWVDRMYATYDKAFVHAFVDANEIHLTAPEQFYVWGAGKKANPYFYQIELVRTYTFKDFAQSVNNQAWLAAYMLKKNGLKPTLADDHHGQGTIISHNAVREYWGGTTHVDPISYYAQWGYDMHQFLDLVRYHYQNLPSDKS</sequence>
<dbReference type="EMBL" id="PZBZ01000027">
    <property type="protein sequence ID" value="PTG14371.1"/>
    <property type="molecule type" value="Genomic_DNA"/>
</dbReference>
<feature type="domain" description="N-acetylmuramoyl-L-alanine amidase" evidence="2">
    <location>
        <begin position="84"/>
        <end position="224"/>
    </location>
</feature>
<protein>
    <submittedName>
        <fullName evidence="3">Autolysin</fullName>
    </submittedName>
</protein>
<dbReference type="Gene3D" id="3.40.80.10">
    <property type="entry name" value="Peptidoglycan recognition protein-like"/>
    <property type="match status" value="1"/>
</dbReference>
<evidence type="ECO:0000313" key="3">
    <source>
        <dbReference type="EMBL" id="PTG14371.1"/>
    </source>
</evidence>
<reference evidence="6 7" key="1">
    <citation type="journal article" date="2016" name="Front. Microbiol.">
        <title>Comprehensive Phylogenetic Analysis of Bovine Non-aureus Staphylococci Species Based on Whole-Genome Sequencing.</title>
        <authorList>
            <person name="Naushad S."/>
            <person name="Barkema H.W."/>
            <person name="Luby C."/>
            <person name="Condas L.A."/>
            <person name="Nobrega D.B."/>
            <person name="Carson D.A."/>
            <person name="De Buck J."/>
        </authorList>
    </citation>
    <scope>NUCLEOTIDE SEQUENCE [LARGE SCALE GENOMIC DNA]</scope>
    <source>
        <strain evidence="4 7">SNUC 105</strain>
        <strain evidence="5 6">SNUC 1363</strain>
        <strain evidence="3 8">SNUC 505</strain>
    </source>
</reference>
<evidence type="ECO:0000313" key="7">
    <source>
        <dbReference type="Proteomes" id="UP000242144"/>
    </source>
</evidence>
<dbReference type="SUPFAM" id="SSF55846">
    <property type="entry name" value="N-acetylmuramoyl-L-alanine amidase-like"/>
    <property type="match status" value="1"/>
</dbReference>
<evidence type="ECO:0000313" key="8">
    <source>
        <dbReference type="Proteomes" id="UP000242704"/>
    </source>
</evidence>
<name>A0AAE5T1Q1_STACR</name>
<dbReference type="InterPro" id="IPR036505">
    <property type="entry name" value="Amidase/PGRP_sf"/>
</dbReference>
<dbReference type="Proteomes" id="UP000242704">
    <property type="component" value="Unassembled WGS sequence"/>
</dbReference>
<dbReference type="InterPro" id="IPR002502">
    <property type="entry name" value="Amidase_domain"/>
</dbReference>
<comment type="caution">
    <text evidence="3">The sequence shown here is derived from an EMBL/GenBank/DDBJ whole genome shotgun (WGS) entry which is preliminary data.</text>
</comment>
<evidence type="ECO:0000313" key="5">
    <source>
        <dbReference type="EMBL" id="PTG70312.1"/>
    </source>
</evidence>
<dbReference type="EMBL" id="PZCM01000004">
    <property type="protein sequence ID" value="PTG27827.1"/>
    <property type="molecule type" value="Genomic_DNA"/>
</dbReference>
<dbReference type="GO" id="GO:0008745">
    <property type="term" value="F:N-acetylmuramoyl-L-alanine amidase activity"/>
    <property type="evidence" value="ECO:0007669"/>
    <property type="project" value="InterPro"/>
</dbReference>
<feature type="signal peptide" evidence="1">
    <location>
        <begin position="1"/>
        <end position="27"/>
    </location>
</feature>
<organism evidence="3 8">
    <name type="scientific">Staphylococcus chromogenes</name>
    <name type="common">Staphylococcus hyicus subsp. chromogenes</name>
    <dbReference type="NCBI Taxonomy" id="46126"/>
    <lineage>
        <taxon>Bacteria</taxon>
        <taxon>Bacillati</taxon>
        <taxon>Bacillota</taxon>
        <taxon>Bacilli</taxon>
        <taxon>Bacillales</taxon>
        <taxon>Staphylococcaceae</taxon>
        <taxon>Staphylococcus</taxon>
    </lineage>
</organism>
<dbReference type="AlphaFoldDB" id="A0AAE5T1Q1"/>
<feature type="chain" id="PRO_5044706236" evidence="1">
    <location>
        <begin position="28"/>
        <end position="253"/>
    </location>
</feature>
<dbReference type="GO" id="GO:0009253">
    <property type="term" value="P:peptidoglycan catabolic process"/>
    <property type="evidence" value="ECO:0007669"/>
    <property type="project" value="InterPro"/>
</dbReference>
<proteinExistence type="predicted"/>
<dbReference type="Proteomes" id="UP000242144">
    <property type="component" value="Unassembled WGS sequence"/>
</dbReference>
<dbReference type="SMART" id="SM00644">
    <property type="entry name" value="Ami_2"/>
    <property type="match status" value="1"/>
</dbReference>
<reference evidence="3" key="2">
    <citation type="submission" date="2018-03" db="EMBL/GenBank/DDBJ databases">
        <authorList>
            <person name="Naushad S."/>
        </authorList>
    </citation>
    <scope>NUCLEOTIDE SEQUENCE</scope>
    <source>
        <strain evidence="4">SNUC 105</strain>
        <strain evidence="5">SNUC 1363</strain>
        <strain evidence="3">SNUC 505</strain>
    </source>
</reference>
<dbReference type="RefSeq" id="WP_037572456.1">
    <property type="nucleotide sequence ID" value="NZ_BMDK01000001.1"/>
</dbReference>
<evidence type="ECO:0000313" key="4">
    <source>
        <dbReference type="EMBL" id="PTG27827.1"/>
    </source>
</evidence>